<evidence type="ECO:0000313" key="14">
    <source>
        <dbReference type="Proteomes" id="UP000826462"/>
    </source>
</evidence>
<keyword evidence="10" id="KW-0585">Phenylalanine catabolism</keyword>
<dbReference type="InterPro" id="IPR005959">
    <property type="entry name" value="Fumarylacetoacetase"/>
</dbReference>
<protein>
    <recommendedName>
        <fullName evidence="4">fumarylacetoacetase</fullName>
        <ecNumber evidence="4">3.7.1.2</ecNumber>
    </recommendedName>
</protein>
<dbReference type="EMBL" id="CP080096">
    <property type="protein sequence ID" value="QYD72472.1"/>
    <property type="molecule type" value="Genomic_DNA"/>
</dbReference>
<accession>A0ABX8UVX5</accession>
<dbReference type="GO" id="GO:0004334">
    <property type="term" value="F:fumarylacetoacetase activity"/>
    <property type="evidence" value="ECO:0007669"/>
    <property type="project" value="UniProtKB-EC"/>
</dbReference>
<evidence type="ECO:0000313" key="13">
    <source>
        <dbReference type="EMBL" id="QYD72472.1"/>
    </source>
</evidence>
<gene>
    <name evidence="13" type="primary">fahA</name>
    <name evidence="13" type="ORF">KZJ38_22375</name>
</gene>
<sequence length="456" mass="48881">MTELNSTHDPALRSWVESANLPGADFPIQNLPFGAFERDGNARTGVAIGDRIVDLQALHEAALLDGDAAIACAAATCGDGTLNRLMALEPRYLSALRRALSALLRSDSPMLSQVQPRAAVLLPRIADVTMRLPCEIGDYTDFLTSLHHTERHGRYKGLADPLPAAFKSLPIAYHGRSSSLRVSGGDVRRPHGQYRDAQGNVRFGPAPALDFELELAAFIGRGNAFTRPVAIDDAHQHIFGYCLLNDWSAKSIQWFEQVLGPFLGKSFHSSLSPWIVTAEALAPFRKSAPSRAAGDPVIMPHLNGSFDQRNGGLNLELEAFLSTAKLRAAGAAPVRITRTHLDNLYWTFAQMVAHHTSNGCNLRTGDLLGSGTISGADDVSRACLTELTNAGKDPLQLPNGETRTALEDGDEVIFHARAVQPGAVTIGFGECRGTIAPAFDASHATGASTNRSEAHA</sequence>
<keyword evidence="7" id="KW-0106">Calcium</keyword>
<feature type="domain" description="Fumarylacetoacetase N-terminal" evidence="12">
    <location>
        <begin position="29"/>
        <end position="133"/>
    </location>
</feature>
<evidence type="ECO:0000256" key="10">
    <source>
        <dbReference type="ARBA" id="ARBA00023232"/>
    </source>
</evidence>
<proteinExistence type="predicted"/>
<comment type="cofactor">
    <cofactor evidence="2">
        <name>Mg(2+)</name>
        <dbReference type="ChEBI" id="CHEBI:18420"/>
    </cofactor>
</comment>
<evidence type="ECO:0000256" key="3">
    <source>
        <dbReference type="ARBA" id="ARBA00004782"/>
    </source>
</evidence>
<evidence type="ECO:0000256" key="7">
    <source>
        <dbReference type="ARBA" id="ARBA00022837"/>
    </source>
</evidence>
<organism evidence="13 14">
    <name type="scientific">Paraburkholderia edwinii</name>
    <dbReference type="NCBI Taxonomy" id="2861782"/>
    <lineage>
        <taxon>Bacteria</taxon>
        <taxon>Pseudomonadati</taxon>
        <taxon>Pseudomonadota</taxon>
        <taxon>Betaproteobacteria</taxon>
        <taxon>Burkholderiales</taxon>
        <taxon>Burkholderiaceae</taxon>
        <taxon>Paraburkholderia</taxon>
    </lineage>
</organism>
<evidence type="ECO:0000256" key="9">
    <source>
        <dbReference type="ARBA" id="ARBA00022878"/>
    </source>
</evidence>
<dbReference type="Gene3D" id="2.30.30.230">
    <property type="entry name" value="Fumarylacetoacetase, N-terminal domain"/>
    <property type="match status" value="1"/>
</dbReference>
<dbReference type="SUPFAM" id="SSF56529">
    <property type="entry name" value="FAH"/>
    <property type="match status" value="1"/>
</dbReference>
<dbReference type="InterPro" id="IPR015377">
    <property type="entry name" value="Fumarylacetoacetase_N"/>
</dbReference>
<dbReference type="RefSeq" id="WP_219801895.1">
    <property type="nucleotide sequence ID" value="NZ_CP080096.1"/>
</dbReference>
<keyword evidence="6 13" id="KW-0378">Hydrolase</keyword>
<dbReference type="InterPro" id="IPR036462">
    <property type="entry name" value="Fumarylacetoacetase_N_sf"/>
</dbReference>
<dbReference type="Proteomes" id="UP000826462">
    <property type="component" value="Chromosome 2"/>
</dbReference>
<dbReference type="PANTHER" id="PTHR43069">
    <property type="entry name" value="FUMARYLACETOACETASE"/>
    <property type="match status" value="1"/>
</dbReference>
<evidence type="ECO:0000259" key="12">
    <source>
        <dbReference type="Pfam" id="PF09298"/>
    </source>
</evidence>
<dbReference type="Pfam" id="PF01557">
    <property type="entry name" value="FAA_hydrolase"/>
    <property type="match status" value="1"/>
</dbReference>
<dbReference type="Gene3D" id="3.90.850.10">
    <property type="entry name" value="Fumarylacetoacetase-like, C-terminal domain"/>
    <property type="match status" value="1"/>
</dbReference>
<evidence type="ECO:0000256" key="2">
    <source>
        <dbReference type="ARBA" id="ARBA00001946"/>
    </source>
</evidence>
<feature type="domain" description="Fumarylacetoacetase-like C-terminal" evidence="11">
    <location>
        <begin position="147"/>
        <end position="435"/>
    </location>
</feature>
<dbReference type="InterPro" id="IPR011234">
    <property type="entry name" value="Fumarylacetoacetase-like_C"/>
</dbReference>
<dbReference type="NCBIfam" id="TIGR01266">
    <property type="entry name" value="fum_ac_acetase"/>
    <property type="match status" value="1"/>
</dbReference>
<dbReference type="PANTHER" id="PTHR43069:SF2">
    <property type="entry name" value="FUMARYLACETOACETASE"/>
    <property type="match status" value="1"/>
</dbReference>
<keyword evidence="9" id="KW-0828">Tyrosine catabolism</keyword>
<comment type="pathway">
    <text evidence="3">Amino-acid degradation; L-phenylalanine degradation; acetoacetate and fumarate from L-phenylalanine: step 6/6.</text>
</comment>
<comment type="cofactor">
    <cofactor evidence="1">
        <name>Ca(2+)</name>
        <dbReference type="ChEBI" id="CHEBI:29108"/>
    </cofactor>
</comment>
<evidence type="ECO:0000256" key="8">
    <source>
        <dbReference type="ARBA" id="ARBA00022842"/>
    </source>
</evidence>
<dbReference type="Pfam" id="PF09298">
    <property type="entry name" value="FAA_hydrolase_N"/>
    <property type="match status" value="1"/>
</dbReference>
<keyword evidence="5" id="KW-0479">Metal-binding</keyword>
<reference evidence="13 14" key="1">
    <citation type="submission" date="2021-07" db="EMBL/GenBank/DDBJ databases">
        <title>Paraburkholderia edwinii protects Aspergillus sp. from phenazines by acting as a toxin sponge.</title>
        <authorList>
            <person name="Dahlstrom K.M."/>
            <person name="Newman D.K."/>
        </authorList>
    </citation>
    <scope>NUCLEOTIDE SEQUENCE [LARGE SCALE GENOMIC DNA]</scope>
    <source>
        <strain evidence="13 14">Pe01</strain>
    </source>
</reference>
<dbReference type="EC" id="3.7.1.2" evidence="4"/>
<evidence type="ECO:0000256" key="1">
    <source>
        <dbReference type="ARBA" id="ARBA00001913"/>
    </source>
</evidence>
<keyword evidence="8" id="KW-0460">Magnesium</keyword>
<name>A0ABX8UVX5_9BURK</name>
<evidence type="ECO:0000259" key="11">
    <source>
        <dbReference type="Pfam" id="PF01557"/>
    </source>
</evidence>
<dbReference type="InterPro" id="IPR036663">
    <property type="entry name" value="Fumarylacetoacetase_C_sf"/>
</dbReference>
<evidence type="ECO:0000256" key="4">
    <source>
        <dbReference type="ARBA" id="ARBA00012094"/>
    </source>
</evidence>
<evidence type="ECO:0000256" key="5">
    <source>
        <dbReference type="ARBA" id="ARBA00022723"/>
    </source>
</evidence>
<evidence type="ECO:0000256" key="6">
    <source>
        <dbReference type="ARBA" id="ARBA00022801"/>
    </source>
</evidence>
<dbReference type="SUPFAM" id="SSF63433">
    <property type="entry name" value="Fumarylacetoacetate hydrolase, FAH, N-terminal domain"/>
    <property type="match status" value="1"/>
</dbReference>
<keyword evidence="14" id="KW-1185">Reference proteome</keyword>